<dbReference type="InterPro" id="IPR036761">
    <property type="entry name" value="TTHA0802/YceI-like_sf"/>
</dbReference>
<dbReference type="KEGG" id="azz:DEW08_25500"/>
<name>A0A2S2CXZ7_9PROT</name>
<keyword evidence="4" id="KW-1185">Reference proteome</keyword>
<dbReference type="Gene3D" id="2.40.128.110">
    <property type="entry name" value="Lipid/polyisoprenoid-binding, YceI-like"/>
    <property type="match status" value="1"/>
</dbReference>
<evidence type="ECO:0000313" key="3">
    <source>
        <dbReference type="EMBL" id="AWK89392.1"/>
    </source>
</evidence>
<dbReference type="PANTHER" id="PTHR34406">
    <property type="entry name" value="PROTEIN YCEI"/>
    <property type="match status" value="1"/>
</dbReference>
<dbReference type="InterPro" id="IPR007372">
    <property type="entry name" value="Lipid/polyisoprenoid-bd_YceI"/>
</dbReference>
<sequence>MKKMLFAALLATTTLAAAAPAARPAMAAPVSYKIDPAHLSVAFIVDHLGFSKLIGRFNSAAGDVTFDKDAVEKSSVSVAIDTASVDTNHAKRDEHLRSPDFFNAKEFPKMTFKSTRIEKTGERTGKLHGDFTMLGVTKPVVLDVTFNKDGVSPASKLETAGFSARGTIKRSDFGMKYGVPAIGDEIQLLIEAEAVKS</sequence>
<evidence type="ECO:0000256" key="1">
    <source>
        <dbReference type="SAM" id="SignalP"/>
    </source>
</evidence>
<geneLocation type="plasmid" evidence="3 4">
    <name>unnamed2</name>
</geneLocation>
<keyword evidence="1" id="KW-0732">Signal</keyword>
<dbReference type="OrthoDB" id="9811006at2"/>
<dbReference type="EMBL" id="CP029357">
    <property type="protein sequence ID" value="AWK89392.1"/>
    <property type="molecule type" value="Genomic_DNA"/>
</dbReference>
<feature type="chain" id="PRO_5015559853" evidence="1">
    <location>
        <begin position="28"/>
        <end position="197"/>
    </location>
</feature>
<keyword evidence="3" id="KW-0614">Plasmid</keyword>
<dbReference type="SUPFAM" id="SSF101874">
    <property type="entry name" value="YceI-like"/>
    <property type="match status" value="1"/>
</dbReference>
<dbReference type="PANTHER" id="PTHR34406:SF1">
    <property type="entry name" value="PROTEIN YCEI"/>
    <property type="match status" value="1"/>
</dbReference>
<feature type="domain" description="Lipid/polyisoprenoid-binding YceI-like" evidence="2">
    <location>
        <begin position="31"/>
        <end position="195"/>
    </location>
</feature>
<protein>
    <submittedName>
        <fullName evidence="3">Polyisoprenoid-binding protein</fullName>
    </submittedName>
</protein>
<dbReference type="Pfam" id="PF04264">
    <property type="entry name" value="YceI"/>
    <property type="match status" value="1"/>
</dbReference>
<dbReference type="Proteomes" id="UP000245629">
    <property type="component" value="Plasmid unnamed2"/>
</dbReference>
<accession>A0A2S2CXZ7</accession>
<dbReference type="RefSeq" id="WP_109332613.1">
    <property type="nucleotide sequence ID" value="NZ_CP029357.1"/>
</dbReference>
<dbReference type="SMART" id="SM00867">
    <property type="entry name" value="YceI"/>
    <property type="match status" value="1"/>
</dbReference>
<dbReference type="AlphaFoldDB" id="A0A2S2CXZ7"/>
<proteinExistence type="predicted"/>
<organism evidence="3 4">
    <name type="scientific">Azospirillum thermophilum</name>
    <dbReference type="NCBI Taxonomy" id="2202148"/>
    <lineage>
        <taxon>Bacteria</taxon>
        <taxon>Pseudomonadati</taxon>
        <taxon>Pseudomonadota</taxon>
        <taxon>Alphaproteobacteria</taxon>
        <taxon>Rhodospirillales</taxon>
        <taxon>Azospirillaceae</taxon>
        <taxon>Azospirillum</taxon>
    </lineage>
</organism>
<evidence type="ECO:0000313" key="4">
    <source>
        <dbReference type="Proteomes" id="UP000245629"/>
    </source>
</evidence>
<reference evidence="4" key="1">
    <citation type="submission" date="2018-05" db="EMBL/GenBank/DDBJ databases">
        <title>Azospirillum thermophila sp. nov., a novel isolated from hot spring.</title>
        <authorList>
            <person name="Zhao Z."/>
        </authorList>
    </citation>
    <scope>NUCLEOTIDE SEQUENCE [LARGE SCALE GENOMIC DNA]</scope>
    <source>
        <strain evidence="4">CFH 70021</strain>
        <plasmid evidence="4">unnamed2</plasmid>
    </source>
</reference>
<feature type="signal peptide" evidence="1">
    <location>
        <begin position="1"/>
        <end position="27"/>
    </location>
</feature>
<gene>
    <name evidence="3" type="ORF">DEW08_25500</name>
</gene>
<evidence type="ECO:0000259" key="2">
    <source>
        <dbReference type="SMART" id="SM00867"/>
    </source>
</evidence>